<name>A0A165MIG1_9AGAM</name>
<proteinExistence type="predicted"/>
<accession>A0A165MIG1</accession>
<keyword evidence="2" id="KW-1185">Reference proteome</keyword>
<organism evidence="1 2">
    <name type="scientific">Neolentinus lepideus HHB14362 ss-1</name>
    <dbReference type="NCBI Taxonomy" id="1314782"/>
    <lineage>
        <taxon>Eukaryota</taxon>
        <taxon>Fungi</taxon>
        <taxon>Dikarya</taxon>
        <taxon>Basidiomycota</taxon>
        <taxon>Agaricomycotina</taxon>
        <taxon>Agaricomycetes</taxon>
        <taxon>Gloeophyllales</taxon>
        <taxon>Gloeophyllaceae</taxon>
        <taxon>Neolentinus</taxon>
    </lineage>
</organism>
<dbReference type="EMBL" id="KV425686">
    <property type="protein sequence ID" value="KZT18371.1"/>
    <property type="molecule type" value="Genomic_DNA"/>
</dbReference>
<reference evidence="1 2" key="1">
    <citation type="journal article" date="2016" name="Mol. Biol. Evol.">
        <title>Comparative Genomics of Early-Diverging Mushroom-Forming Fungi Provides Insights into the Origins of Lignocellulose Decay Capabilities.</title>
        <authorList>
            <person name="Nagy L.G."/>
            <person name="Riley R."/>
            <person name="Tritt A."/>
            <person name="Adam C."/>
            <person name="Daum C."/>
            <person name="Floudas D."/>
            <person name="Sun H."/>
            <person name="Yadav J.S."/>
            <person name="Pangilinan J."/>
            <person name="Larsson K.H."/>
            <person name="Matsuura K."/>
            <person name="Barry K."/>
            <person name="Labutti K."/>
            <person name="Kuo R."/>
            <person name="Ohm R.A."/>
            <person name="Bhattacharya S.S."/>
            <person name="Shirouzu T."/>
            <person name="Yoshinaga Y."/>
            <person name="Martin F.M."/>
            <person name="Grigoriev I.V."/>
            <person name="Hibbett D.S."/>
        </authorList>
    </citation>
    <scope>NUCLEOTIDE SEQUENCE [LARGE SCALE GENOMIC DNA]</scope>
    <source>
        <strain evidence="1 2">HHB14362 ss-1</strain>
    </source>
</reference>
<dbReference type="InParanoid" id="A0A165MIG1"/>
<protein>
    <submittedName>
        <fullName evidence="1">Uncharacterized protein</fullName>
    </submittedName>
</protein>
<dbReference type="AlphaFoldDB" id="A0A165MIG1"/>
<sequence length="121" mass="13326">MVLEVLVPSFVPGQWGAWFVGMFGNGSMRCRVTLVRNVQLKSSNCDKTSITPQSTSYLFGASTVHICILFRIISVFTVPIHVISSESALNFGDISRHSRVSHMWRLISGAPYRSTGVTGYA</sequence>
<evidence type="ECO:0000313" key="2">
    <source>
        <dbReference type="Proteomes" id="UP000076761"/>
    </source>
</evidence>
<evidence type="ECO:0000313" key="1">
    <source>
        <dbReference type="EMBL" id="KZT18371.1"/>
    </source>
</evidence>
<gene>
    <name evidence="1" type="ORF">NEOLEDRAFT_1143495</name>
</gene>
<dbReference type="Proteomes" id="UP000076761">
    <property type="component" value="Unassembled WGS sequence"/>
</dbReference>